<name>A0A6L2PFV5_COPFO</name>
<dbReference type="EMBL" id="BLKM01000292">
    <property type="protein sequence ID" value="GFG31246.1"/>
    <property type="molecule type" value="Genomic_DNA"/>
</dbReference>
<evidence type="ECO:0000259" key="14">
    <source>
        <dbReference type="Pfam" id="PF00060"/>
    </source>
</evidence>
<keyword evidence="7" id="KW-0406">Ion transport</keyword>
<dbReference type="Pfam" id="PF10613">
    <property type="entry name" value="Lig_chan-Glu_bd"/>
    <property type="match status" value="1"/>
</dbReference>
<keyword evidence="17" id="KW-1185">Reference proteome</keyword>
<keyword evidence="11" id="KW-1071">Ligand-gated ion channel</keyword>
<feature type="domain" description="Ionotropic glutamate receptor C-terminal" evidence="14">
    <location>
        <begin position="285"/>
        <end position="440"/>
    </location>
</feature>
<keyword evidence="4" id="KW-1003">Cell membrane</keyword>
<dbReference type="GO" id="GO:0005886">
    <property type="term" value="C:plasma membrane"/>
    <property type="evidence" value="ECO:0007669"/>
    <property type="project" value="UniProtKB-SubCell"/>
</dbReference>
<reference evidence="17" key="1">
    <citation type="submission" date="2020-01" db="EMBL/GenBank/DDBJ databases">
        <title>Draft genome sequence of the Termite Coptotermes fromosanus.</title>
        <authorList>
            <person name="Itakura S."/>
            <person name="Yosikawa Y."/>
            <person name="Umezawa K."/>
        </authorList>
    </citation>
    <scope>NUCLEOTIDE SEQUENCE [LARGE SCALE GENOMIC DNA]</scope>
</reference>
<evidence type="ECO:0000256" key="7">
    <source>
        <dbReference type="ARBA" id="ARBA00023065"/>
    </source>
</evidence>
<evidence type="ECO:0000256" key="1">
    <source>
        <dbReference type="ARBA" id="ARBA00004651"/>
    </source>
</evidence>
<comment type="caution">
    <text evidence="16">The sequence shown here is derived from an EMBL/GenBank/DDBJ whole genome shotgun (WGS) entry which is preliminary data.</text>
</comment>
<keyword evidence="12" id="KW-0407">Ion channel</keyword>
<evidence type="ECO:0000256" key="6">
    <source>
        <dbReference type="ARBA" id="ARBA00022989"/>
    </source>
</evidence>
<evidence type="ECO:0000256" key="4">
    <source>
        <dbReference type="ARBA" id="ARBA00022475"/>
    </source>
</evidence>
<dbReference type="AlphaFoldDB" id="A0A6L2PFV5"/>
<keyword evidence="5 13" id="KW-0812">Transmembrane</keyword>
<dbReference type="Proteomes" id="UP000502823">
    <property type="component" value="Unassembled WGS sequence"/>
</dbReference>
<sequence length="562" mass="64165">MALDMFFAKIHIPMDCEFLVAQRCFVTDDEGMEVQITEVYRVHPTQALQMYRVGNWRFGNGLTWTIVPFDHRRRDLQGIALKGAFILDVCNTYALSPFPCMMCQHESARRCIFPPLLLLQHSPSLEGTLVCDKTSSCFILVQHSIKPKSKSNISRISIKLSYAIFHNAPYVINRTFGGNSTYELSGYSLEVWNLLRKHANFGLEYHTPEDNSYGSDQGNVSWSGILGMVLKKKVDVGINMLEFSSSRMEIVEFLPPVFSTRVFVYIRETDIAHNTVIKMISPFTSELWATVLSTMFLLILIQTAVFNIGRHCTSQQERDKQLPHSCLYVFGAFCQQGHNTREQFWSSRAVYLTMHLTALVLYVAYSANFISSLAVQKQDFPFKTFQDLLTDGTFKIGVRAKSAHEDYFKKSSDPILKEVYEKMIKPNTKTLPISFEQGLRRVCEERKFGFLIAQRTFHGLGQNISCKIVDIPIACYTSEVALILSRGSPYKRLFTRLIQDMRRAGILQRIDSNYRPRELEEIIHDPPTSVTFGRVSVYFVLLAAGILTSAVLLTVEISCRKQ</sequence>
<evidence type="ECO:0000256" key="11">
    <source>
        <dbReference type="ARBA" id="ARBA00023286"/>
    </source>
</evidence>
<evidence type="ECO:0000256" key="3">
    <source>
        <dbReference type="ARBA" id="ARBA00022448"/>
    </source>
</evidence>
<comment type="subcellular location">
    <subcellularLocation>
        <location evidence="1">Cell membrane</location>
        <topology evidence="1">Multi-pass membrane protein</topology>
    </subcellularLocation>
</comment>
<feature type="transmembrane region" description="Helical" evidence="13">
    <location>
        <begin position="535"/>
        <end position="555"/>
    </location>
</feature>
<dbReference type="PANTHER" id="PTHR42643">
    <property type="entry name" value="IONOTROPIC RECEPTOR 20A-RELATED"/>
    <property type="match status" value="1"/>
</dbReference>
<evidence type="ECO:0000256" key="5">
    <source>
        <dbReference type="ARBA" id="ARBA00022692"/>
    </source>
</evidence>
<dbReference type="GO" id="GO:0015276">
    <property type="term" value="F:ligand-gated monoatomic ion channel activity"/>
    <property type="evidence" value="ECO:0007669"/>
    <property type="project" value="InterPro"/>
</dbReference>
<evidence type="ECO:0008006" key="18">
    <source>
        <dbReference type="Google" id="ProtNLM"/>
    </source>
</evidence>
<dbReference type="SUPFAM" id="SSF53850">
    <property type="entry name" value="Periplasmic binding protein-like II"/>
    <property type="match status" value="1"/>
</dbReference>
<dbReference type="InterPro" id="IPR052192">
    <property type="entry name" value="Insect_Ionotropic_Sensory_Rcpt"/>
</dbReference>
<dbReference type="OrthoDB" id="6117597at2759"/>
<proteinExistence type="inferred from homology"/>
<dbReference type="GO" id="GO:0050906">
    <property type="term" value="P:detection of stimulus involved in sensory perception"/>
    <property type="evidence" value="ECO:0007669"/>
    <property type="project" value="UniProtKB-ARBA"/>
</dbReference>
<dbReference type="Pfam" id="PF00060">
    <property type="entry name" value="Lig_chan"/>
    <property type="match status" value="1"/>
</dbReference>
<dbReference type="PANTHER" id="PTHR42643:SF30">
    <property type="entry name" value="IONOTROPIC RECEPTOR 40A-RELATED"/>
    <property type="match status" value="1"/>
</dbReference>
<dbReference type="InterPro" id="IPR001320">
    <property type="entry name" value="Iontro_rcpt_C"/>
</dbReference>
<dbReference type="InterPro" id="IPR019594">
    <property type="entry name" value="Glu/Gly-bd"/>
</dbReference>
<comment type="similarity">
    <text evidence="2">Belongs to the glutamate-gated ion channel (TC 1.A.10.1) family.</text>
</comment>
<dbReference type="Gene3D" id="3.40.190.10">
    <property type="entry name" value="Periplasmic binding protein-like II"/>
    <property type="match status" value="2"/>
</dbReference>
<keyword evidence="8 13" id="KW-0472">Membrane</keyword>
<evidence type="ECO:0000256" key="9">
    <source>
        <dbReference type="ARBA" id="ARBA00023170"/>
    </source>
</evidence>
<evidence type="ECO:0000256" key="10">
    <source>
        <dbReference type="ARBA" id="ARBA00023180"/>
    </source>
</evidence>
<evidence type="ECO:0000313" key="16">
    <source>
        <dbReference type="EMBL" id="GFG31246.1"/>
    </source>
</evidence>
<accession>A0A6L2PFV5</accession>
<dbReference type="InParanoid" id="A0A6L2PFV5"/>
<evidence type="ECO:0000256" key="13">
    <source>
        <dbReference type="SAM" id="Phobius"/>
    </source>
</evidence>
<evidence type="ECO:0000313" key="17">
    <source>
        <dbReference type="Proteomes" id="UP000502823"/>
    </source>
</evidence>
<evidence type="ECO:0000256" key="8">
    <source>
        <dbReference type="ARBA" id="ARBA00023136"/>
    </source>
</evidence>
<keyword evidence="6 13" id="KW-1133">Transmembrane helix</keyword>
<evidence type="ECO:0000256" key="2">
    <source>
        <dbReference type="ARBA" id="ARBA00008685"/>
    </source>
</evidence>
<feature type="domain" description="Ionotropic glutamate receptor L-glutamate and glycine-binding" evidence="15">
    <location>
        <begin position="164"/>
        <end position="264"/>
    </location>
</feature>
<organism evidence="16 17">
    <name type="scientific">Coptotermes formosanus</name>
    <name type="common">Formosan subterranean termite</name>
    <dbReference type="NCBI Taxonomy" id="36987"/>
    <lineage>
        <taxon>Eukaryota</taxon>
        <taxon>Metazoa</taxon>
        <taxon>Ecdysozoa</taxon>
        <taxon>Arthropoda</taxon>
        <taxon>Hexapoda</taxon>
        <taxon>Insecta</taxon>
        <taxon>Pterygota</taxon>
        <taxon>Neoptera</taxon>
        <taxon>Polyneoptera</taxon>
        <taxon>Dictyoptera</taxon>
        <taxon>Blattodea</taxon>
        <taxon>Blattoidea</taxon>
        <taxon>Termitoidae</taxon>
        <taxon>Rhinotermitidae</taxon>
        <taxon>Coptotermes</taxon>
    </lineage>
</organism>
<keyword evidence="10" id="KW-0325">Glycoprotein</keyword>
<keyword evidence="9" id="KW-0675">Receptor</keyword>
<keyword evidence="3" id="KW-0813">Transport</keyword>
<gene>
    <name evidence="16" type="ORF">Cfor_06774</name>
</gene>
<feature type="transmembrane region" description="Helical" evidence="13">
    <location>
        <begin position="287"/>
        <end position="308"/>
    </location>
</feature>
<evidence type="ECO:0000259" key="15">
    <source>
        <dbReference type="Pfam" id="PF10613"/>
    </source>
</evidence>
<feature type="transmembrane region" description="Helical" evidence="13">
    <location>
        <begin position="349"/>
        <end position="367"/>
    </location>
</feature>
<protein>
    <recommendedName>
        <fullName evidence="18">Ionotropic glutamate receptor L-glutamate and glycine-binding domain-containing protein</fullName>
    </recommendedName>
</protein>
<evidence type="ECO:0000256" key="12">
    <source>
        <dbReference type="ARBA" id="ARBA00023303"/>
    </source>
</evidence>